<evidence type="ECO:0000259" key="7">
    <source>
        <dbReference type="Pfam" id="PF00155"/>
    </source>
</evidence>
<proteinExistence type="inferred from homology"/>
<dbReference type="InterPro" id="IPR050596">
    <property type="entry name" value="AspAT/PAT-like"/>
</dbReference>
<evidence type="ECO:0000256" key="5">
    <source>
        <dbReference type="ARBA" id="ARBA00022898"/>
    </source>
</evidence>
<dbReference type="GO" id="GO:0008483">
    <property type="term" value="F:transaminase activity"/>
    <property type="evidence" value="ECO:0007669"/>
    <property type="project" value="UniProtKB-KW"/>
</dbReference>
<comment type="cofactor">
    <cofactor evidence="1 6">
        <name>pyridoxal 5'-phosphate</name>
        <dbReference type="ChEBI" id="CHEBI:597326"/>
    </cofactor>
</comment>
<dbReference type="InterPro" id="IPR015422">
    <property type="entry name" value="PyrdxlP-dep_Trfase_small"/>
</dbReference>
<dbReference type="PROSITE" id="PS00105">
    <property type="entry name" value="AA_TRANSFER_CLASS_1"/>
    <property type="match status" value="1"/>
</dbReference>
<sequence length="402" mass="43500">MDERKLAQRVLRIEESPSGAAAERVRRLRAEGHRILSLTVGEPDFDTPRNVKDAAIAAIEAGDTKYTSGNGTAPLKKAILDRVERRTGQRYTDAQLAVGVGGKQVIFTALQATLDAGDEVIIPAPYWVSYPDMVRANEGEPVIIETTEQHGFRIQPEQLRAALTERTRWIILNAPSNPTGAVYSAEQLRALAEVLADFPGVEVLTDEIYDEIYYGDDRVVSIVEAAPELRERVLVVNGVSKTYAMTGWRVGYGVGPEYLVREINKLHSQTTSSTASISQAAAAEALAGDQSAVPAMVEVYRSRRDLVVEGINSIEGLSTLSPDGAFYLYVNCAGLLGRTTPSGSVLENDEDVTLYLLDEAKVAVVHGAAYGLSPFFRISFATDEATLTEAVEAIRGAVAKLA</sequence>
<dbReference type="AlphaFoldDB" id="A0A852Y714"/>
<evidence type="ECO:0000313" key="9">
    <source>
        <dbReference type="Proteomes" id="UP000553888"/>
    </source>
</evidence>
<dbReference type="PANTHER" id="PTHR46383:SF1">
    <property type="entry name" value="ASPARTATE AMINOTRANSFERASE"/>
    <property type="match status" value="1"/>
</dbReference>
<evidence type="ECO:0000256" key="3">
    <source>
        <dbReference type="ARBA" id="ARBA00022576"/>
    </source>
</evidence>
<keyword evidence="9" id="KW-1185">Reference proteome</keyword>
<keyword evidence="5" id="KW-0663">Pyridoxal phosphate</keyword>
<dbReference type="Pfam" id="PF00155">
    <property type="entry name" value="Aminotran_1_2"/>
    <property type="match status" value="1"/>
</dbReference>
<protein>
    <recommendedName>
        <fullName evidence="6">Aminotransferase</fullName>
        <ecNumber evidence="6">2.6.1.-</ecNumber>
    </recommendedName>
</protein>
<name>A0A852Y714_9MICO</name>
<dbReference type="InterPro" id="IPR015421">
    <property type="entry name" value="PyrdxlP-dep_Trfase_major"/>
</dbReference>
<dbReference type="InterPro" id="IPR004839">
    <property type="entry name" value="Aminotransferase_I/II_large"/>
</dbReference>
<keyword evidence="3 6" id="KW-0032">Aminotransferase</keyword>
<evidence type="ECO:0000256" key="2">
    <source>
        <dbReference type="ARBA" id="ARBA00007441"/>
    </source>
</evidence>
<dbReference type="GO" id="GO:0030170">
    <property type="term" value="F:pyridoxal phosphate binding"/>
    <property type="evidence" value="ECO:0007669"/>
    <property type="project" value="InterPro"/>
</dbReference>
<dbReference type="RefSeq" id="WP_179564489.1">
    <property type="nucleotide sequence ID" value="NZ_JACBZY010000001.1"/>
</dbReference>
<accession>A0A852Y714</accession>
<keyword evidence="4 6" id="KW-0808">Transferase</keyword>
<dbReference type="GO" id="GO:0006520">
    <property type="term" value="P:amino acid metabolic process"/>
    <property type="evidence" value="ECO:0007669"/>
    <property type="project" value="InterPro"/>
</dbReference>
<dbReference type="EMBL" id="JACBZY010000001">
    <property type="protein sequence ID" value="NYG97662.1"/>
    <property type="molecule type" value="Genomic_DNA"/>
</dbReference>
<dbReference type="Gene3D" id="3.90.1150.10">
    <property type="entry name" value="Aspartate Aminotransferase, domain 1"/>
    <property type="match status" value="1"/>
</dbReference>
<dbReference type="CDD" id="cd00609">
    <property type="entry name" value="AAT_like"/>
    <property type="match status" value="1"/>
</dbReference>
<dbReference type="InterPro" id="IPR015424">
    <property type="entry name" value="PyrdxlP-dep_Trfase"/>
</dbReference>
<evidence type="ECO:0000313" key="8">
    <source>
        <dbReference type="EMBL" id="NYG97662.1"/>
    </source>
</evidence>
<dbReference type="FunFam" id="3.40.640.10:FF:000033">
    <property type="entry name" value="Aspartate aminotransferase"/>
    <property type="match status" value="1"/>
</dbReference>
<evidence type="ECO:0000256" key="1">
    <source>
        <dbReference type="ARBA" id="ARBA00001933"/>
    </source>
</evidence>
<dbReference type="PRINTS" id="PR00753">
    <property type="entry name" value="ACCSYNTHASE"/>
</dbReference>
<dbReference type="PANTHER" id="PTHR46383">
    <property type="entry name" value="ASPARTATE AMINOTRANSFERASE"/>
    <property type="match status" value="1"/>
</dbReference>
<gene>
    <name evidence="8" type="ORF">BJ979_000288</name>
</gene>
<dbReference type="Gene3D" id="3.40.640.10">
    <property type="entry name" value="Type I PLP-dependent aspartate aminotransferase-like (Major domain)"/>
    <property type="match status" value="1"/>
</dbReference>
<evidence type="ECO:0000256" key="4">
    <source>
        <dbReference type="ARBA" id="ARBA00022679"/>
    </source>
</evidence>
<comment type="caution">
    <text evidence="8">The sequence shown here is derived from an EMBL/GenBank/DDBJ whole genome shotgun (WGS) entry which is preliminary data.</text>
</comment>
<organism evidence="8 9">
    <name type="scientific">Schumannella luteola</name>
    <dbReference type="NCBI Taxonomy" id="472059"/>
    <lineage>
        <taxon>Bacteria</taxon>
        <taxon>Bacillati</taxon>
        <taxon>Actinomycetota</taxon>
        <taxon>Actinomycetes</taxon>
        <taxon>Micrococcales</taxon>
        <taxon>Microbacteriaceae</taxon>
        <taxon>Schumannella</taxon>
    </lineage>
</organism>
<feature type="domain" description="Aminotransferase class I/classII large" evidence="7">
    <location>
        <begin position="35"/>
        <end position="394"/>
    </location>
</feature>
<dbReference type="NCBIfam" id="NF004769">
    <property type="entry name" value="PRK06107.1"/>
    <property type="match status" value="1"/>
</dbReference>
<comment type="similarity">
    <text evidence="2 6">Belongs to the class-I pyridoxal-phosphate-dependent aminotransferase family.</text>
</comment>
<evidence type="ECO:0000256" key="6">
    <source>
        <dbReference type="RuleBase" id="RU000481"/>
    </source>
</evidence>
<dbReference type="EC" id="2.6.1.-" evidence="6"/>
<dbReference type="InterPro" id="IPR004838">
    <property type="entry name" value="NHTrfase_class1_PyrdxlP-BS"/>
</dbReference>
<reference evidence="8 9" key="1">
    <citation type="submission" date="2020-07" db="EMBL/GenBank/DDBJ databases">
        <title>Sequencing the genomes of 1000 actinobacteria strains.</title>
        <authorList>
            <person name="Klenk H.-P."/>
        </authorList>
    </citation>
    <scope>NUCLEOTIDE SEQUENCE [LARGE SCALE GENOMIC DNA]</scope>
    <source>
        <strain evidence="8 9">DSM 23141</strain>
    </source>
</reference>
<dbReference type="Proteomes" id="UP000553888">
    <property type="component" value="Unassembled WGS sequence"/>
</dbReference>
<dbReference type="SUPFAM" id="SSF53383">
    <property type="entry name" value="PLP-dependent transferases"/>
    <property type="match status" value="1"/>
</dbReference>